<dbReference type="Gramene" id="OMO56132">
    <property type="protein sequence ID" value="OMO56132"/>
    <property type="gene ID" value="CCACVL1_26758"/>
</dbReference>
<proteinExistence type="predicted"/>
<dbReference type="AlphaFoldDB" id="A0A1R3GDI5"/>
<comment type="caution">
    <text evidence="1">The sequence shown here is derived from an EMBL/GenBank/DDBJ whole genome shotgun (WGS) entry which is preliminary data.</text>
</comment>
<keyword evidence="2" id="KW-1185">Reference proteome</keyword>
<reference evidence="1 2" key="1">
    <citation type="submission" date="2013-09" db="EMBL/GenBank/DDBJ databases">
        <title>Corchorus capsularis genome sequencing.</title>
        <authorList>
            <person name="Alam M."/>
            <person name="Haque M.S."/>
            <person name="Islam M.S."/>
            <person name="Emdad E.M."/>
            <person name="Islam M.M."/>
            <person name="Ahmed B."/>
            <person name="Halim A."/>
            <person name="Hossen Q.M.M."/>
            <person name="Hossain M.Z."/>
            <person name="Ahmed R."/>
            <person name="Khan M.M."/>
            <person name="Islam R."/>
            <person name="Rashid M.M."/>
            <person name="Khan S.A."/>
            <person name="Rahman M.S."/>
            <person name="Alam M."/>
        </authorList>
    </citation>
    <scope>NUCLEOTIDE SEQUENCE [LARGE SCALE GENOMIC DNA]</scope>
    <source>
        <strain evidence="2">cv. CVL-1</strain>
        <tissue evidence="1">Whole seedling</tissue>
    </source>
</reference>
<gene>
    <name evidence="1" type="ORF">CCACVL1_26758</name>
</gene>
<accession>A0A1R3GDI5</accession>
<evidence type="ECO:0000313" key="2">
    <source>
        <dbReference type="Proteomes" id="UP000188268"/>
    </source>
</evidence>
<organism evidence="1 2">
    <name type="scientific">Corchorus capsularis</name>
    <name type="common">Jute</name>
    <dbReference type="NCBI Taxonomy" id="210143"/>
    <lineage>
        <taxon>Eukaryota</taxon>
        <taxon>Viridiplantae</taxon>
        <taxon>Streptophyta</taxon>
        <taxon>Embryophyta</taxon>
        <taxon>Tracheophyta</taxon>
        <taxon>Spermatophyta</taxon>
        <taxon>Magnoliopsida</taxon>
        <taxon>eudicotyledons</taxon>
        <taxon>Gunneridae</taxon>
        <taxon>Pentapetalae</taxon>
        <taxon>rosids</taxon>
        <taxon>malvids</taxon>
        <taxon>Malvales</taxon>
        <taxon>Malvaceae</taxon>
        <taxon>Grewioideae</taxon>
        <taxon>Apeibeae</taxon>
        <taxon>Corchorus</taxon>
    </lineage>
</organism>
<dbReference type="Proteomes" id="UP000188268">
    <property type="component" value="Unassembled WGS sequence"/>
</dbReference>
<sequence>MGVERELIYCSKSFSSIRQHYKLLHRHRKILQCMRLLSLPPPQNPPLAQPTPLQTQPQIVELEHLLPAAPACPCGQRTPPPVAPVLPLEIEQQERGQQIDVGDEMVVCCKKKTFGKVWI</sequence>
<name>A0A1R3GDI5_COCAP</name>
<evidence type="ECO:0000313" key="1">
    <source>
        <dbReference type="EMBL" id="OMO56132.1"/>
    </source>
</evidence>
<protein>
    <submittedName>
        <fullName evidence="1">Uncharacterized protein</fullName>
    </submittedName>
</protein>
<dbReference type="EMBL" id="AWWV01014532">
    <property type="protein sequence ID" value="OMO56132.1"/>
    <property type="molecule type" value="Genomic_DNA"/>
</dbReference>